<name>A0A1J4T832_9BACT</name>
<dbReference type="STRING" id="1805146.AUJ27_03065"/>
<evidence type="ECO:0000313" key="2">
    <source>
        <dbReference type="EMBL" id="OIO07067.1"/>
    </source>
</evidence>
<keyword evidence="1" id="KW-0472">Membrane</keyword>
<dbReference type="Proteomes" id="UP000183192">
    <property type="component" value="Unassembled WGS sequence"/>
</dbReference>
<proteinExistence type="predicted"/>
<gene>
    <name evidence="2" type="ORF">AUJ27_03065</name>
</gene>
<sequence length="89" mass="10338">MIINNKINYQKILNYIYFLTLLISVILLLMASSFLYKNFYQAIESSKKILSLKGTVASVIVDVNLFNKLIEENKKNSSRNEIINFNNPF</sequence>
<dbReference type="EMBL" id="MNUU01000059">
    <property type="protein sequence ID" value="OIO07067.1"/>
    <property type="molecule type" value="Genomic_DNA"/>
</dbReference>
<comment type="caution">
    <text evidence="2">The sequence shown here is derived from an EMBL/GenBank/DDBJ whole genome shotgun (WGS) entry which is preliminary data.</text>
</comment>
<dbReference type="AlphaFoldDB" id="A0A1J4T832"/>
<feature type="transmembrane region" description="Helical" evidence="1">
    <location>
        <begin position="12"/>
        <end position="36"/>
    </location>
</feature>
<keyword evidence="1" id="KW-1133">Transmembrane helix</keyword>
<keyword evidence="1" id="KW-0812">Transmembrane</keyword>
<protein>
    <submittedName>
        <fullName evidence="2">Uncharacterized protein</fullName>
    </submittedName>
</protein>
<evidence type="ECO:0000313" key="3">
    <source>
        <dbReference type="Proteomes" id="UP000183192"/>
    </source>
</evidence>
<accession>A0A1J4T832</accession>
<evidence type="ECO:0000256" key="1">
    <source>
        <dbReference type="SAM" id="Phobius"/>
    </source>
</evidence>
<organism evidence="2 3">
    <name type="scientific">Candidatus Falkowbacteria bacterium CG1_02_37_44</name>
    <dbReference type="NCBI Taxonomy" id="1805146"/>
    <lineage>
        <taxon>Bacteria</taxon>
        <taxon>Candidatus Falkowiibacteriota</taxon>
    </lineage>
</organism>
<reference evidence="2 3" key="1">
    <citation type="journal article" date="2016" name="Environ. Microbiol.">
        <title>Genomic resolution of a cold subsurface aquifer community provides metabolic insights for novel microbes adapted to high CO concentrations.</title>
        <authorList>
            <person name="Probst A.J."/>
            <person name="Castelle C.J."/>
            <person name="Singh A."/>
            <person name="Brown C.T."/>
            <person name="Anantharaman K."/>
            <person name="Sharon I."/>
            <person name="Hug L.A."/>
            <person name="Burstein D."/>
            <person name="Emerson J.B."/>
            <person name="Thomas B.C."/>
            <person name="Banfield J.F."/>
        </authorList>
    </citation>
    <scope>NUCLEOTIDE SEQUENCE [LARGE SCALE GENOMIC DNA]</scope>
    <source>
        <strain evidence="2">CG1_02_37_44</strain>
    </source>
</reference>